<gene>
    <name evidence="2" type="ORF">NHX12_008330</name>
</gene>
<feature type="region of interest" description="Disordered" evidence="1">
    <location>
        <begin position="32"/>
        <end position="51"/>
    </location>
</feature>
<accession>A0A9Q0I978</accession>
<protein>
    <submittedName>
        <fullName evidence="2">Uncharacterized protein</fullName>
    </submittedName>
</protein>
<evidence type="ECO:0000313" key="2">
    <source>
        <dbReference type="EMBL" id="KAJ3590379.1"/>
    </source>
</evidence>
<evidence type="ECO:0000256" key="1">
    <source>
        <dbReference type="SAM" id="MobiDB-lite"/>
    </source>
</evidence>
<proteinExistence type="predicted"/>
<comment type="caution">
    <text evidence="2">The sequence shown here is derived from an EMBL/GenBank/DDBJ whole genome shotgun (WGS) entry which is preliminary data.</text>
</comment>
<reference evidence="2" key="1">
    <citation type="submission" date="2022-07" db="EMBL/GenBank/DDBJ databases">
        <title>Chromosome-level genome of Muraenolepis orangiensis.</title>
        <authorList>
            <person name="Kim J."/>
        </authorList>
    </citation>
    <scope>NUCLEOTIDE SEQUENCE</scope>
    <source>
        <strain evidence="2">KU_S4_2022</strain>
        <tissue evidence="2">Muscle</tissue>
    </source>
</reference>
<dbReference type="EMBL" id="JANIIK010000114">
    <property type="protein sequence ID" value="KAJ3590379.1"/>
    <property type="molecule type" value="Genomic_DNA"/>
</dbReference>
<sequence>MLLGPSAMGEWTILERLLEAAVQQHSTMIGSPTCVTGAGGYREHTRPPERPLPSALMHALMPSYRPGLHPHRVEPSPLDRAVILGAGGVV</sequence>
<dbReference type="AlphaFoldDB" id="A0A9Q0I978"/>
<organism evidence="2 3">
    <name type="scientific">Muraenolepis orangiensis</name>
    <name type="common">Patagonian moray cod</name>
    <dbReference type="NCBI Taxonomy" id="630683"/>
    <lineage>
        <taxon>Eukaryota</taxon>
        <taxon>Metazoa</taxon>
        <taxon>Chordata</taxon>
        <taxon>Craniata</taxon>
        <taxon>Vertebrata</taxon>
        <taxon>Euteleostomi</taxon>
        <taxon>Actinopterygii</taxon>
        <taxon>Neopterygii</taxon>
        <taxon>Teleostei</taxon>
        <taxon>Neoteleostei</taxon>
        <taxon>Acanthomorphata</taxon>
        <taxon>Zeiogadaria</taxon>
        <taxon>Gadariae</taxon>
        <taxon>Gadiformes</taxon>
        <taxon>Muraenolepidoidei</taxon>
        <taxon>Muraenolepididae</taxon>
        <taxon>Muraenolepis</taxon>
    </lineage>
</organism>
<dbReference type="OrthoDB" id="10575171at2759"/>
<name>A0A9Q0I978_9TELE</name>
<evidence type="ECO:0000313" key="3">
    <source>
        <dbReference type="Proteomes" id="UP001148018"/>
    </source>
</evidence>
<keyword evidence="3" id="KW-1185">Reference proteome</keyword>
<dbReference type="Proteomes" id="UP001148018">
    <property type="component" value="Unassembled WGS sequence"/>
</dbReference>